<evidence type="ECO:0000256" key="3">
    <source>
        <dbReference type="PROSITE-ProRule" id="PRU01353"/>
    </source>
</evidence>
<protein>
    <submittedName>
        <fullName evidence="5">Beta-N-acetylglucosaminidase domain-containing protein</fullName>
    </submittedName>
</protein>
<evidence type="ECO:0000259" key="4">
    <source>
        <dbReference type="PROSITE" id="PS52009"/>
    </source>
</evidence>
<dbReference type="PANTHER" id="PTHR13170:SF16">
    <property type="entry name" value="PROTEIN O-GLCNACASE"/>
    <property type="match status" value="1"/>
</dbReference>
<proteinExistence type="inferred from homology"/>
<gene>
    <name evidence="5" type="ORF">ISQ63_00235</name>
</gene>
<feature type="active site" description="Proton donor" evidence="3">
    <location>
        <position position="104"/>
    </location>
</feature>
<dbReference type="AlphaFoldDB" id="A0A937LC61"/>
<dbReference type="InterPro" id="IPR017853">
    <property type="entry name" value="GH"/>
</dbReference>
<accession>A0A937LC61</accession>
<dbReference type="PANTHER" id="PTHR13170">
    <property type="entry name" value="O-GLCNACASE"/>
    <property type="match status" value="1"/>
</dbReference>
<dbReference type="SUPFAM" id="SSF51445">
    <property type="entry name" value="(Trans)glycosidases"/>
    <property type="match status" value="1"/>
</dbReference>
<comment type="caution">
    <text evidence="5">The sequence shown here is derived from an EMBL/GenBank/DDBJ whole genome shotgun (WGS) entry which is preliminary data.</text>
</comment>
<evidence type="ECO:0000256" key="1">
    <source>
        <dbReference type="ARBA" id="ARBA00022801"/>
    </source>
</evidence>
<dbReference type="Gene3D" id="3.20.20.80">
    <property type="entry name" value="Glycosidases"/>
    <property type="match status" value="1"/>
</dbReference>
<dbReference type="Proteomes" id="UP000744438">
    <property type="component" value="Unassembled WGS sequence"/>
</dbReference>
<dbReference type="EMBL" id="JADHQC010000001">
    <property type="protein sequence ID" value="MBL6811294.1"/>
    <property type="molecule type" value="Genomic_DNA"/>
</dbReference>
<comment type="similarity">
    <text evidence="3">Belongs to the glycosyl hydrolase 84 family.</text>
</comment>
<dbReference type="GO" id="GO:0015929">
    <property type="term" value="F:hexosaminidase activity"/>
    <property type="evidence" value="ECO:0007669"/>
    <property type="project" value="UniProtKB-ARBA"/>
</dbReference>
<evidence type="ECO:0000256" key="2">
    <source>
        <dbReference type="ARBA" id="ARBA00023295"/>
    </source>
</evidence>
<evidence type="ECO:0000313" key="5">
    <source>
        <dbReference type="EMBL" id="MBL6811294.1"/>
    </source>
</evidence>
<sequence>MFKGYIEGYYSRRLAIDAFKDLKIPISHYFYGPKEDVYLRHRWKELDKNLKRRILPKKIKQVYCVSPSSEFFGDIKKNLKLLKRKLSHALEKAGFDEIAIFFDDIDITNFGQEAADKDLGKKHAEVLNEVSMHFSKQKNIWFCPSIYNLSLSKGIFDEGYLGGLKENLNKRVVIFWTGDNVISERIDNSSLKSIQDFFKNPIAIWDNFYANDYCPSRLFLGPLKGRSLNKSIVGHFLNGTGLKETDKFLLNYLFSPKQKVPYLPKELKPIFCNPFRTLNEKELQRALNISKKSIRFIFENPLDEILLEWKPFLMSSLNDIKLFHLESKKEVEGFLERRYSPLFVKGLTKKR</sequence>
<keyword evidence="2 3" id="KW-0326">Glycosidase</keyword>
<reference evidence="5" key="1">
    <citation type="submission" date="2020-10" db="EMBL/GenBank/DDBJ databases">
        <title>Microbiome of the Black Sea water column analyzed by genome centric metagenomics.</title>
        <authorList>
            <person name="Cabello-Yeves P.J."/>
            <person name="Callieri C."/>
            <person name="Picazo A."/>
            <person name="Mehrshad M."/>
            <person name="Haro-Moreno J.M."/>
            <person name="Roda-Garcia J."/>
            <person name="Dzembekova N."/>
            <person name="Slabakova V."/>
            <person name="Slabakova N."/>
            <person name="Moncheva S."/>
            <person name="Rodriguez-Valera F."/>
        </authorList>
    </citation>
    <scope>NUCLEOTIDE SEQUENCE</scope>
    <source>
        <strain evidence="5">BS307-5m-G49</strain>
    </source>
</reference>
<dbReference type="GO" id="GO:1901135">
    <property type="term" value="P:carbohydrate derivative metabolic process"/>
    <property type="evidence" value="ECO:0007669"/>
    <property type="project" value="UniProtKB-ARBA"/>
</dbReference>
<evidence type="ECO:0000313" key="6">
    <source>
        <dbReference type="Proteomes" id="UP000744438"/>
    </source>
</evidence>
<name>A0A937LC61_9GAMM</name>
<keyword evidence="1 3" id="KW-0378">Hydrolase</keyword>
<dbReference type="PROSITE" id="PS52009">
    <property type="entry name" value="GH84"/>
    <property type="match status" value="1"/>
</dbReference>
<feature type="domain" description="GH84" evidence="4">
    <location>
        <begin position="1"/>
        <end position="261"/>
    </location>
</feature>
<dbReference type="InterPro" id="IPR011496">
    <property type="entry name" value="O-GlcNAcase_cat"/>
</dbReference>
<organism evidence="5 6">
    <name type="scientific">SAR86 cluster bacterium</name>
    <dbReference type="NCBI Taxonomy" id="2030880"/>
    <lineage>
        <taxon>Bacteria</taxon>
        <taxon>Pseudomonadati</taxon>
        <taxon>Pseudomonadota</taxon>
        <taxon>Gammaproteobacteria</taxon>
        <taxon>SAR86 cluster</taxon>
    </lineage>
</organism>
<dbReference type="InterPro" id="IPR051822">
    <property type="entry name" value="Glycosyl_Hydrolase_84"/>
</dbReference>
<dbReference type="Pfam" id="PF07555">
    <property type="entry name" value="NAGidase"/>
    <property type="match status" value="1"/>
</dbReference>